<comment type="subcellular location">
    <subcellularLocation>
        <location evidence="1">Cytoplasm</location>
    </subcellularLocation>
</comment>
<dbReference type="Gene3D" id="3.40.50.720">
    <property type="entry name" value="NAD(P)-binding Rossmann-like Domain"/>
    <property type="match status" value="1"/>
</dbReference>
<dbReference type="SUPFAM" id="SSF51735">
    <property type="entry name" value="NAD(P)-binding Rossmann-fold domains"/>
    <property type="match status" value="1"/>
</dbReference>
<keyword evidence="6" id="KW-1185">Reference proteome</keyword>
<organism evidence="5 6">
    <name type="scientific">Inhella crocodyli</name>
    <dbReference type="NCBI Taxonomy" id="2499851"/>
    <lineage>
        <taxon>Bacteria</taxon>
        <taxon>Pseudomonadati</taxon>
        <taxon>Pseudomonadota</taxon>
        <taxon>Betaproteobacteria</taxon>
        <taxon>Burkholderiales</taxon>
        <taxon>Sphaerotilaceae</taxon>
        <taxon>Inhella</taxon>
    </lineage>
</organism>
<evidence type="ECO:0000256" key="4">
    <source>
        <dbReference type="ARBA" id="ARBA00023002"/>
    </source>
</evidence>
<sequence length="238" mass="25082">MKLAIVTGHSRGLGRALALQLHAEGWQVLGLARHWAAELPASIEQWRLDLADPLPGAERLQAFLAPLKPTQALLINNAALVTEPGPVETVSLSALSASVRVGLEAVLLLSAAFVGALRACPDKRIVNISSGLGRRAMAGAAPYCAVKAGMDHLSRAMAMDEARQAQPARIVSLAPGIIDTDMQVQLRSGDPDKFPERDRFAEFKASGALESPEAVAAKVLAFAARADFGQEPVGDVRG</sequence>
<evidence type="ECO:0000313" key="6">
    <source>
        <dbReference type="Proteomes" id="UP000288587"/>
    </source>
</evidence>
<proteinExistence type="predicted"/>
<keyword evidence="2" id="KW-0963">Cytoplasm</keyword>
<dbReference type="InterPro" id="IPR002347">
    <property type="entry name" value="SDR_fam"/>
</dbReference>
<dbReference type="GO" id="GO:0005737">
    <property type="term" value="C:cytoplasm"/>
    <property type="evidence" value="ECO:0007669"/>
    <property type="project" value="UniProtKB-SubCell"/>
</dbReference>
<keyword evidence="4" id="KW-0560">Oxidoreductase</keyword>
<dbReference type="PANTHER" id="PTHR44085:SF2">
    <property type="entry name" value="SEPIAPTERIN REDUCTASE"/>
    <property type="match status" value="1"/>
</dbReference>
<dbReference type="PRINTS" id="PR00081">
    <property type="entry name" value="GDHRDH"/>
</dbReference>
<dbReference type="InterPro" id="IPR051721">
    <property type="entry name" value="Biopterin_syn/organic_redct"/>
</dbReference>
<keyword evidence="3" id="KW-0521">NADP</keyword>
<accession>A0A437LTX5</accession>
<name>A0A437LTX5_9BURK</name>
<dbReference type="GO" id="GO:0004757">
    <property type="term" value="F:sepiapterin reductase (NADP+) activity"/>
    <property type="evidence" value="ECO:0007669"/>
    <property type="project" value="TreeGrafter"/>
</dbReference>
<evidence type="ECO:0000313" key="5">
    <source>
        <dbReference type="EMBL" id="RVT88838.1"/>
    </source>
</evidence>
<dbReference type="Proteomes" id="UP000288587">
    <property type="component" value="Unassembled WGS sequence"/>
</dbReference>
<dbReference type="AlphaFoldDB" id="A0A437LTX5"/>
<gene>
    <name evidence="5" type="ORF">EOD73_07680</name>
</gene>
<dbReference type="Pfam" id="PF00106">
    <property type="entry name" value="adh_short"/>
    <property type="match status" value="1"/>
</dbReference>
<protein>
    <submittedName>
        <fullName evidence="5">SDR family NAD(P)-dependent oxidoreductase</fullName>
    </submittedName>
</protein>
<comment type="caution">
    <text evidence="5">The sequence shown here is derived from an EMBL/GenBank/DDBJ whole genome shotgun (WGS) entry which is preliminary data.</text>
</comment>
<dbReference type="InterPro" id="IPR036291">
    <property type="entry name" value="NAD(P)-bd_dom_sf"/>
</dbReference>
<dbReference type="GO" id="GO:0006729">
    <property type="term" value="P:tetrahydrobiopterin biosynthetic process"/>
    <property type="evidence" value="ECO:0007669"/>
    <property type="project" value="TreeGrafter"/>
</dbReference>
<dbReference type="PANTHER" id="PTHR44085">
    <property type="entry name" value="SEPIAPTERIN REDUCTASE"/>
    <property type="match status" value="1"/>
</dbReference>
<evidence type="ECO:0000256" key="1">
    <source>
        <dbReference type="ARBA" id="ARBA00004496"/>
    </source>
</evidence>
<reference evidence="5 6" key="1">
    <citation type="submission" date="2019-01" db="EMBL/GenBank/DDBJ databases">
        <authorList>
            <person name="Chen W.-M."/>
        </authorList>
    </citation>
    <scope>NUCLEOTIDE SEQUENCE [LARGE SCALE GENOMIC DNA]</scope>
    <source>
        <strain evidence="5 6">CCP-18</strain>
    </source>
</reference>
<evidence type="ECO:0000256" key="3">
    <source>
        <dbReference type="ARBA" id="ARBA00022857"/>
    </source>
</evidence>
<evidence type="ECO:0000256" key="2">
    <source>
        <dbReference type="ARBA" id="ARBA00022490"/>
    </source>
</evidence>
<dbReference type="OrthoDB" id="9794387at2"/>
<dbReference type="RefSeq" id="WP_127682292.1">
    <property type="nucleotide sequence ID" value="NZ_SACM01000001.1"/>
</dbReference>
<dbReference type="EMBL" id="SACM01000001">
    <property type="protein sequence ID" value="RVT88838.1"/>
    <property type="molecule type" value="Genomic_DNA"/>
</dbReference>